<sequence>MARVQPLPESEAQDKIAQTYGRIRELLGVEAVPPMFLVYGRVEPFLRDFYMNFKKFVYTDGALNRQQKSAIALAVSCHAKSEPWSEFCTHYCREAGWSDQQIAEIIAVASTNYMYNTFFKFRDLSGSDLFEGMPVGLRAHTFTSTSLGDDMVELINIAISDINACKPCTSGHVGAARQAGLNDNQLLEAIQCAATIYAGAQFLSAAGTD</sequence>
<dbReference type="PANTHER" id="PTHR33930">
    <property type="entry name" value="ALKYL HYDROPEROXIDE REDUCTASE AHPD"/>
    <property type="match status" value="1"/>
</dbReference>
<dbReference type="GO" id="GO:0045454">
    <property type="term" value="P:cell redox homeostasis"/>
    <property type="evidence" value="ECO:0007669"/>
    <property type="project" value="TreeGrafter"/>
</dbReference>
<feature type="domain" description="Carboxymuconolactone decarboxylase-like" evidence="1">
    <location>
        <begin position="48"/>
        <end position="110"/>
    </location>
</feature>
<name>A0A517Z7G6_9PLAN</name>
<evidence type="ECO:0000313" key="3">
    <source>
        <dbReference type="Proteomes" id="UP000320496"/>
    </source>
</evidence>
<dbReference type="AlphaFoldDB" id="A0A517Z7G6"/>
<dbReference type="InterPro" id="IPR004675">
    <property type="entry name" value="AhpD_core"/>
</dbReference>
<dbReference type="EC" id="1.11.1.15" evidence="2"/>
<protein>
    <submittedName>
        <fullName evidence="2">Alkyl hydroperoxide reductase AhpD</fullName>
        <ecNumber evidence="2">1.11.1.15</ecNumber>
    </submittedName>
</protein>
<dbReference type="PANTHER" id="PTHR33930:SF7">
    <property type="entry name" value="ALKYL HYDROPEROXIDE REDUCTASE AHPD"/>
    <property type="match status" value="1"/>
</dbReference>
<keyword evidence="2" id="KW-0560">Oxidoreductase</keyword>
<dbReference type="RefSeq" id="WP_145369711.1">
    <property type="nucleotide sequence ID" value="NZ_CP036275.1"/>
</dbReference>
<organism evidence="2 3">
    <name type="scientific">Maioricimonas rarisocia</name>
    <dbReference type="NCBI Taxonomy" id="2528026"/>
    <lineage>
        <taxon>Bacteria</taxon>
        <taxon>Pseudomonadati</taxon>
        <taxon>Planctomycetota</taxon>
        <taxon>Planctomycetia</taxon>
        <taxon>Planctomycetales</taxon>
        <taxon>Planctomycetaceae</taxon>
        <taxon>Maioricimonas</taxon>
    </lineage>
</organism>
<reference evidence="2 3" key="1">
    <citation type="submission" date="2019-02" db="EMBL/GenBank/DDBJ databases">
        <title>Deep-cultivation of Planctomycetes and their phenomic and genomic characterization uncovers novel biology.</title>
        <authorList>
            <person name="Wiegand S."/>
            <person name="Jogler M."/>
            <person name="Boedeker C."/>
            <person name="Pinto D."/>
            <person name="Vollmers J."/>
            <person name="Rivas-Marin E."/>
            <person name="Kohn T."/>
            <person name="Peeters S.H."/>
            <person name="Heuer A."/>
            <person name="Rast P."/>
            <person name="Oberbeckmann S."/>
            <person name="Bunk B."/>
            <person name="Jeske O."/>
            <person name="Meyerdierks A."/>
            <person name="Storesund J.E."/>
            <person name="Kallscheuer N."/>
            <person name="Luecker S."/>
            <person name="Lage O.M."/>
            <person name="Pohl T."/>
            <person name="Merkel B.J."/>
            <person name="Hornburger P."/>
            <person name="Mueller R.-W."/>
            <person name="Bruemmer F."/>
            <person name="Labrenz M."/>
            <person name="Spormann A.M."/>
            <person name="Op den Camp H."/>
            <person name="Overmann J."/>
            <person name="Amann R."/>
            <person name="Jetten M.S.M."/>
            <person name="Mascher T."/>
            <person name="Medema M.H."/>
            <person name="Devos D.P."/>
            <person name="Kaster A.-K."/>
            <person name="Ovreas L."/>
            <person name="Rohde M."/>
            <person name="Galperin M.Y."/>
            <person name="Jogler C."/>
        </authorList>
    </citation>
    <scope>NUCLEOTIDE SEQUENCE [LARGE SCALE GENOMIC DNA]</scope>
    <source>
        <strain evidence="2 3">Mal4</strain>
    </source>
</reference>
<proteinExistence type="predicted"/>
<dbReference type="EMBL" id="CP036275">
    <property type="protein sequence ID" value="QDU38427.1"/>
    <property type="molecule type" value="Genomic_DNA"/>
</dbReference>
<gene>
    <name evidence="2" type="primary">ahpD_2</name>
    <name evidence="2" type="ORF">Mal4_27540</name>
</gene>
<dbReference type="GO" id="GO:0051920">
    <property type="term" value="F:peroxiredoxin activity"/>
    <property type="evidence" value="ECO:0007669"/>
    <property type="project" value="InterPro"/>
</dbReference>
<dbReference type="GO" id="GO:0032843">
    <property type="term" value="F:hydroperoxide reductase activity"/>
    <property type="evidence" value="ECO:0007669"/>
    <property type="project" value="TreeGrafter"/>
</dbReference>
<accession>A0A517Z7G6</accession>
<evidence type="ECO:0000259" key="1">
    <source>
        <dbReference type="Pfam" id="PF02627"/>
    </source>
</evidence>
<evidence type="ECO:0000313" key="2">
    <source>
        <dbReference type="EMBL" id="QDU38427.1"/>
    </source>
</evidence>
<dbReference type="KEGG" id="mri:Mal4_27540"/>
<dbReference type="GO" id="GO:0015036">
    <property type="term" value="F:disulfide oxidoreductase activity"/>
    <property type="evidence" value="ECO:0007669"/>
    <property type="project" value="TreeGrafter"/>
</dbReference>
<keyword evidence="2" id="KW-0575">Peroxidase</keyword>
<dbReference type="Proteomes" id="UP000320496">
    <property type="component" value="Chromosome"/>
</dbReference>
<dbReference type="Gene3D" id="1.20.1290.10">
    <property type="entry name" value="AhpD-like"/>
    <property type="match status" value="1"/>
</dbReference>
<keyword evidence="3" id="KW-1185">Reference proteome</keyword>
<feature type="domain" description="Carboxymuconolactone decarboxylase-like" evidence="1">
    <location>
        <begin position="136"/>
        <end position="206"/>
    </location>
</feature>
<dbReference type="InterPro" id="IPR003779">
    <property type="entry name" value="CMD-like"/>
</dbReference>
<dbReference type="NCBIfam" id="TIGR00778">
    <property type="entry name" value="ahpD_dom"/>
    <property type="match status" value="1"/>
</dbReference>
<dbReference type="SUPFAM" id="SSF69118">
    <property type="entry name" value="AhpD-like"/>
    <property type="match status" value="2"/>
</dbReference>
<dbReference type="OrthoDB" id="9801997at2"/>
<dbReference type="InterPro" id="IPR029032">
    <property type="entry name" value="AhpD-like"/>
</dbReference>
<dbReference type="Pfam" id="PF02627">
    <property type="entry name" value="CMD"/>
    <property type="match status" value="2"/>
</dbReference>